<dbReference type="GO" id="GO:0016491">
    <property type="term" value="F:oxidoreductase activity"/>
    <property type="evidence" value="ECO:0007669"/>
    <property type="project" value="UniProtKB-KW"/>
</dbReference>
<dbReference type="PANTHER" id="PTHR34598">
    <property type="entry name" value="BLL6449 PROTEIN"/>
    <property type="match status" value="1"/>
</dbReference>
<dbReference type="OMA" id="DTHGFQW"/>
<proteinExistence type="inferred from homology"/>
<dbReference type="OrthoDB" id="412788at2759"/>
<evidence type="ECO:0000313" key="3">
    <source>
        <dbReference type="EMBL" id="EMF08939.1"/>
    </source>
</evidence>
<dbReference type="STRING" id="692275.M3ATY0"/>
<protein>
    <recommendedName>
        <fullName evidence="5">GA4 desaturase family protein</fullName>
    </recommendedName>
</protein>
<dbReference type="RefSeq" id="XP_016757060.1">
    <property type="nucleotide sequence ID" value="XM_016907072.1"/>
</dbReference>
<evidence type="ECO:0000256" key="2">
    <source>
        <dbReference type="ARBA" id="ARBA00023604"/>
    </source>
</evidence>
<dbReference type="eggNOG" id="ENOG502SMV5">
    <property type="taxonomic scope" value="Eukaryota"/>
</dbReference>
<evidence type="ECO:0008006" key="5">
    <source>
        <dbReference type="Google" id="ProtNLM"/>
    </source>
</evidence>
<dbReference type="EMBL" id="KB456270">
    <property type="protein sequence ID" value="EMF08939.1"/>
    <property type="molecule type" value="Genomic_DNA"/>
</dbReference>
<dbReference type="Proteomes" id="UP000016931">
    <property type="component" value="Unassembled WGS sequence"/>
</dbReference>
<evidence type="ECO:0000256" key="1">
    <source>
        <dbReference type="ARBA" id="ARBA00023002"/>
    </source>
</evidence>
<dbReference type="GeneID" id="27904209"/>
<keyword evidence="4" id="KW-1185">Reference proteome</keyword>
<name>M3ATY0_SPHMS</name>
<accession>M3ATY0</accession>
<dbReference type="AlphaFoldDB" id="M3ATY0"/>
<dbReference type="InterPro" id="IPR044053">
    <property type="entry name" value="AsaB-like"/>
</dbReference>
<organism evidence="3 4">
    <name type="scientific">Sphaerulina musiva (strain SO2202)</name>
    <name type="common">Poplar stem canker fungus</name>
    <name type="synonym">Septoria musiva</name>
    <dbReference type="NCBI Taxonomy" id="692275"/>
    <lineage>
        <taxon>Eukaryota</taxon>
        <taxon>Fungi</taxon>
        <taxon>Dikarya</taxon>
        <taxon>Ascomycota</taxon>
        <taxon>Pezizomycotina</taxon>
        <taxon>Dothideomycetes</taxon>
        <taxon>Dothideomycetidae</taxon>
        <taxon>Mycosphaerellales</taxon>
        <taxon>Mycosphaerellaceae</taxon>
        <taxon>Sphaerulina</taxon>
    </lineage>
</organism>
<sequence>MPHSTASAPGTVEATINYHFKPALGESPPSPVPGTVGAVRQKLNAQAVRITDIRSTDNRFHVHRHGFQLVRFTGPEGLKYETFDDGDKIKNKFYDEVKELLKTELGATYVFVISHRLRRESYQSVLDLPADTPDTQKFSQIVPTMNVHVDQSYDGAEMLVDMLQSQGGEATDLKAKTKSCRWAIINVWKPLKTVTREPLALCDSTTVSDAELRAVKLRAPPMEFFEVAHSPEHKWYWQSNMEPDEAFFIKCFDSKTEGVARNSPHSAFILPDGQGSPRESIEIRCVVCWENESN</sequence>
<keyword evidence="1" id="KW-0560">Oxidoreductase</keyword>
<dbReference type="NCBIfam" id="NF041278">
    <property type="entry name" value="CmcJ_NvfI_EfuI"/>
    <property type="match status" value="1"/>
</dbReference>
<dbReference type="HOGENOM" id="CLU_042688_2_0_1"/>
<gene>
    <name evidence="3" type="ORF">SEPMUDRAFT_151832</name>
</gene>
<comment type="similarity">
    <text evidence="2">Belongs to the asaB hydroxylase/desaturase family.</text>
</comment>
<dbReference type="PANTHER" id="PTHR34598:SF3">
    <property type="entry name" value="OXIDOREDUCTASE AN1597"/>
    <property type="match status" value="1"/>
</dbReference>
<evidence type="ECO:0000313" key="4">
    <source>
        <dbReference type="Proteomes" id="UP000016931"/>
    </source>
</evidence>
<reference evidence="3 4" key="1">
    <citation type="journal article" date="2012" name="PLoS Pathog.">
        <title>Diverse lifestyles and strategies of plant pathogenesis encoded in the genomes of eighteen Dothideomycetes fungi.</title>
        <authorList>
            <person name="Ohm R.A."/>
            <person name="Feau N."/>
            <person name="Henrissat B."/>
            <person name="Schoch C.L."/>
            <person name="Horwitz B.A."/>
            <person name="Barry K.W."/>
            <person name="Condon B.J."/>
            <person name="Copeland A.C."/>
            <person name="Dhillon B."/>
            <person name="Glaser F."/>
            <person name="Hesse C.N."/>
            <person name="Kosti I."/>
            <person name="LaButti K."/>
            <person name="Lindquist E.A."/>
            <person name="Lucas S."/>
            <person name="Salamov A.A."/>
            <person name="Bradshaw R.E."/>
            <person name="Ciuffetti L."/>
            <person name="Hamelin R.C."/>
            <person name="Kema G.H.J."/>
            <person name="Lawrence C."/>
            <person name="Scott J.A."/>
            <person name="Spatafora J.W."/>
            <person name="Turgeon B.G."/>
            <person name="de Wit P.J.G.M."/>
            <person name="Zhong S."/>
            <person name="Goodwin S.B."/>
            <person name="Grigoriev I.V."/>
        </authorList>
    </citation>
    <scope>NUCLEOTIDE SEQUENCE [LARGE SCALE GENOMIC DNA]</scope>
    <source>
        <strain evidence="3 4">SO2202</strain>
    </source>
</reference>